<organism evidence="2 3">
    <name type="scientific">Mustela putorius furo</name>
    <name type="common">European domestic ferret</name>
    <name type="synonym">Mustela furo</name>
    <dbReference type="NCBI Taxonomy" id="9669"/>
    <lineage>
        <taxon>Eukaryota</taxon>
        <taxon>Metazoa</taxon>
        <taxon>Chordata</taxon>
        <taxon>Craniata</taxon>
        <taxon>Vertebrata</taxon>
        <taxon>Euteleostomi</taxon>
        <taxon>Mammalia</taxon>
        <taxon>Eutheria</taxon>
        <taxon>Laurasiatheria</taxon>
        <taxon>Carnivora</taxon>
        <taxon>Caniformia</taxon>
        <taxon>Musteloidea</taxon>
        <taxon>Mustelidae</taxon>
        <taxon>Mustelinae</taxon>
        <taxon>Mustela</taxon>
    </lineage>
</organism>
<dbReference type="RefSeq" id="XP_044924939.1">
    <property type="nucleotide sequence ID" value="XM_045069004.1"/>
</dbReference>
<dbReference type="AlphaFoldDB" id="A0A8U0US16"/>
<name>A0A8U0US16_MUSPF</name>
<protein>
    <submittedName>
        <fullName evidence="3">Translation initiation factor IF-2-like</fullName>
    </submittedName>
</protein>
<dbReference type="OrthoDB" id="10635306at2759"/>
<dbReference type="Proteomes" id="UP000000715">
    <property type="component" value="Unplaced"/>
</dbReference>
<dbReference type="GeneID" id="101671807"/>
<feature type="region of interest" description="Disordered" evidence="1">
    <location>
        <begin position="67"/>
        <end position="117"/>
    </location>
</feature>
<sequence>MAPTLAPKRQIPRPGSPDRQGVELCEKNRRSKIKHGGGGVLQEGAEQIWELVARGRCYQTKTERLCPTSEVAREKETSPPGPARGGAKAAPSAAAAGASSAPRGAAPRRGRILPLGRPPFSPGGRGFMRLLVTCGECLCEACAATRPIVSVPRRVNGEASERRAIVGPGLAERRLRAGKAGGVRRASRRLGPWRLQGNSTEGEGAKRFRAERRPSSGSSVQEERVRRGNLTPLRRASPGSGAPLFPGPAGGTSGRASPRGCGGRAGASRENGACGGRAGSAPSLQLPPPAFTALGRGANSPGAFSRTEGPSPGRPADCLPEECGARPRRGRARRGRILGPAAGSAGAAGPYAASQTGLAREHTREPPESLAAPLGGRPNLRSRPSRRRDPGAPDPVLGAGGRTVTETEVGPVFIWGDRQQAGTKGK</sequence>
<feature type="region of interest" description="Disordered" evidence="1">
    <location>
        <begin position="1"/>
        <end position="22"/>
    </location>
</feature>
<evidence type="ECO:0000256" key="1">
    <source>
        <dbReference type="SAM" id="MobiDB-lite"/>
    </source>
</evidence>
<feature type="region of interest" description="Disordered" evidence="1">
    <location>
        <begin position="182"/>
        <end position="426"/>
    </location>
</feature>
<keyword evidence="2" id="KW-1185">Reference proteome</keyword>
<proteinExistence type="predicted"/>
<gene>
    <name evidence="3" type="primary">LOC101671807</name>
</gene>
<accession>A0A8U0US16</accession>
<reference evidence="3" key="1">
    <citation type="submission" date="2025-08" db="UniProtKB">
        <authorList>
            <consortium name="RefSeq"/>
        </authorList>
    </citation>
    <scope>IDENTIFICATION</scope>
    <source>
        <tissue evidence="3">Brain</tissue>
    </source>
</reference>
<feature type="compositionally biased region" description="Basic and acidic residues" evidence="1">
    <location>
        <begin position="203"/>
        <end position="214"/>
    </location>
</feature>
<feature type="compositionally biased region" description="Low complexity" evidence="1">
    <location>
        <begin position="337"/>
        <end position="354"/>
    </location>
</feature>
<evidence type="ECO:0000313" key="3">
    <source>
        <dbReference type="RefSeq" id="XP_044924939.1"/>
    </source>
</evidence>
<feature type="compositionally biased region" description="Basic residues" evidence="1">
    <location>
        <begin position="326"/>
        <end position="336"/>
    </location>
</feature>
<feature type="compositionally biased region" description="Low complexity" evidence="1">
    <location>
        <begin position="85"/>
        <end position="105"/>
    </location>
</feature>
<evidence type="ECO:0000313" key="2">
    <source>
        <dbReference type="Proteomes" id="UP000000715"/>
    </source>
</evidence>